<comment type="caution">
    <text evidence="2">The sequence shown here is derived from an EMBL/GenBank/DDBJ whole genome shotgun (WGS) entry which is preliminary data.</text>
</comment>
<evidence type="ECO:0000313" key="3">
    <source>
        <dbReference type="Proteomes" id="UP000429607"/>
    </source>
</evidence>
<feature type="non-terminal residue" evidence="2">
    <location>
        <position position="50"/>
    </location>
</feature>
<feature type="region of interest" description="Disordered" evidence="1">
    <location>
        <begin position="1"/>
        <end position="37"/>
    </location>
</feature>
<dbReference type="AlphaFoldDB" id="A0A6A3JMW9"/>
<dbReference type="Proteomes" id="UP000429607">
    <property type="component" value="Unassembled WGS sequence"/>
</dbReference>
<name>A0A6A3JMW9_9STRA</name>
<evidence type="ECO:0000313" key="2">
    <source>
        <dbReference type="EMBL" id="KAE8993755.1"/>
    </source>
</evidence>
<accession>A0A6A3JMW9</accession>
<organism evidence="2 3">
    <name type="scientific">Phytophthora rubi</name>
    <dbReference type="NCBI Taxonomy" id="129364"/>
    <lineage>
        <taxon>Eukaryota</taxon>
        <taxon>Sar</taxon>
        <taxon>Stramenopiles</taxon>
        <taxon>Oomycota</taxon>
        <taxon>Peronosporomycetes</taxon>
        <taxon>Peronosporales</taxon>
        <taxon>Peronosporaceae</taxon>
        <taxon>Phytophthora</taxon>
    </lineage>
</organism>
<proteinExistence type="predicted"/>
<reference evidence="2 3" key="1">
    <citation type="submission" date="2018-09" db="EMBL/GenBank/DDBJ databases">
        <title>Genomic investigation of the strawberry pathogen Phytophthora fragariae indicates pathogenicity is determined by transcriptional variation in three key races.</title>
        <authorList>
            <person name="Adams T.M."/>
            <person name="Armitage A.D."/>
            <person name="Sobczyk M.K."/>
            <person name="Bates H.J."/>
            <person name="Dunwell J.M."/>
            <person name="Nellist C.F."/>
            <person name="Harrison R.J."/>
        </authorList>
    </citation>
    <scope>NUCLEOTIDE SEQUENCE [LARGE SCALE GENOMIC DNA]</scope>
    <source>
        <strain evidence="2 3">SCRP249</strain>
    </source>
</reference>
<dbReference type="EMBL" id="QXFV01002046">
    <property type="protein sequence ID" value="KAE8993755.1"/>
    <property type="molecule type" value="Genomic_DNA"/>
</dbReference>
<sequence length="50" mass="5026">MAAPVGPNDIRRGSDDASESASAADTKGEEVRSPVEPICVGESGLEVVLG</sequence>
<protein>
    <submittedName>
        <fullName evidence="2">Uncharacterized protein</fullName>
    </submittedName>
</protein>
<evidence type="ECO:0000256" key="1">
    <source>
        <dbReference type="SAM" id="MobiDB-lite"/>
    </source>
</evidence>
<gene>
    <name evidence="2" type="ORF">PR001_g20583</name>
</gene>